<sequence length="222" mass="23890">MLNGLTLNALTSGYEVNAHDPCSVILPTGQHLALSGPSGCGKSSLLHVLAGLQPANTGTFRWQGRTISEDTLTWWRQQCCYVPQMPIMGGEHLRQALLLPWQLQATTAPMPDDDTLQALLAKVKIVHGLDKPVSTLSGGEKQRVAIVRALLLNRPVWLMDEPTSALDPASRDTVMALLAKQSLTIVSVSHDPHWLASADQQHVMQGQGVDECTASVMGSGSE</sequence>
<evidence type="ECO:0000256" key="2">
    <source>
        <dbReference type="ARBA" id="ARBA00022741"/>
    </source>
</evidence>
<gene>
    <name evidence="5" type="ORF">ABT58_17050</name>
</gene>
<keyword evidence="1" id="KW-0813">Transport</keyword>
<evidence type="ECO:0000313" key="5">
    <source>
        <dbReference type="EMBL" id="KLU99547.1"/>
    </source>
</evidence>
<accession>A0A0J1GIK3</accession>
<dbReference type="Proteomes" id="UP000036426">
    <property type="component" value="Unassembled WGS sequence"/>
</dbReference>
<dbReference type="InterPro" id="IPR015854">
    <property type="entry name" value="ABC_transpr_LolD-like"/>
</dbReference>
<dbReference type="InterPro" id="IPR017871">
    <property type="entry name" value="ABC_transporter-like_CS"/>
</dbReference>
<dbReference type="GO" id="GO:0016887">
    <property type="term" value="F:ATP hydrolysis activity"/>
    <property type="evidence" value="ECO:0007669"/>
    <property type="project" value="InterPro"/>
</dbReference>
<dbReference type="Pfam" id="PF00005">
    <property type="entry name" value="ABC_tran"/>
    <property type="match status" value="1"/>
</dbReference>
<dbReference type="EMBL" id="LDOV01000030">
    <property type="protein sequence ID" value="KLU99547.1"/>
    <property type="molecule type" value="Genomic_DNA"/>
</dbReference>
<dbReference type="PANTHER" id="PTHR24220:SF690">
    <property type="entry name" value="ABC TRANSPORTER, ATP-BINDING PROTEIN"/>
    <property type="match status" value="1"/>
</dbReference>
<dbReference type="PROSITE" id="PS00211">
    <property type="entry name" value="ABC_TRANSPORTER_1"/>
    <property type="match status" value="1"/>
</dbReference>
<dbReference type="InterPro" id="IPR003439">
    <property type="entry name" value="ABC_transporter-like_ATP-bd"/>
</dbReference>
<keyword evidence="6" id="KW-1185">Reference proteome</keyword>
<dbReference type="Gene3D" id="3.40.50.300">
    <property type="entry name" value="P-loop containing nucleotide triphosphate hydrolases"/>
    <property type="match status" value="1"/>
</dbReference>
<dbReference type="GO" id="GO:0005886">
    <property type="term" value="C:plasma membrane"/>
    <property type="evidence" value="ECO:0007669"/>
    <property type="project" value="TreeGrafter"/>
</dbReference>
<dbReference type="PANTHER" id="PTHR24220">
    <property type="entry name" value="IMPORT ATP-BINDING PROTEIN"/>
    <property type="match status" value="1"/>
</dbReference>
<feature type="domain" description="ABC transporter" evidence="4">
    <location>
        <begin position="2"/>
        <end position="222"/>
    </location>
</feature>
<dbReference type="SUPFAM" id="SSF52540">
    <property type="entry name" value="P-loop containing nucleoside triphosphate hydrolases"/>
    <property type="match status" value="1"/>
</dbReference>
<dbReference type="AlphaFoldDB" id="A0A0J1GIK3"/>
<dbReference type="PROSITE" id="PS50893">
    <property type="entry name" value="ABC_TRANSPORTER_2"/>
    <property type="match status" value="1"/>
</dbReference>
<comment type="caution">
    <text evidence="5">The sequence shown here is derived from an EMBL/GenBank/DDBJ whole genome shotgun (WGS) entry which is preliminary data.</text>
</comment>
<reference evidence="5 6" key="1">
    <citation type="submission" date="2015-05" db="EMBL/GenBank/DDBJ databases">
        <title>Photobacterium galathea sp. nov.</title>
        <authorList>
            <person name="Machado H."/>
            <person name="Gram L."/>
        </authorList>
    </citation>
    <scope>NUCLEOTIDE SEQUENCE [LARGE SCALE GENOMIC DNA]</scope>
    <source>
        <strain evidence="5 6">DSM 25995</strain>
    </source>
</reference>
<keyword evidence="2" id="KW-0547">Nucleotide-binding</keyword>
<dbReference type="GO" id="GO:0005524">
    <property type="term" value="F:ATP binding"/>
    <property type="evidence" value="ECO:0007669"/>
    <property type="project" value="UniProtKB-KW"/>
</dbReference>
<protein>
    <submittedName>
        <fullName evidence="5">ABC transporter</fullName>
    </submittedName>
</protein>
<dbReference type="InterPro" id="IPR003593">
    <property type="entry name" value="AAA+_ATPase"/>
</dbReference>
<evidence type="ECO:0000256" key="3">
    <source>
        <dbReference type="ARBA" id="ARBA00022840"/>
    </source>
</evidence>
<evidence type="ECO:0000256" key="1">
    <source>
        <dbReference type="ARBA" id="ARBA00022448"/>
    </source>
</evidence>
<organism evidence="5 6">
    <name type="scientific">Photobacterium aphoticum</name>
    <dbReference type="NCBI Taxonomy" id="754436"/>
    <lineage>
        <taxon>Bacteria</taxon>
        <taxon>Pseudomonadati</taxon>
        <taxon>Pseudomonadota</taxon>
        <taxon>Gammaproteobacteria</taxon>
        <taxon>Vibrionales</taxon>
        <taxon>Vibrionaceae</taxon>
        <taxon>Photobacterium</taxon>
    </lineage>
</organism>
<name>A0A0J1GIK3_9GAMM</name>
<dbReference type="InterPro" id="IPR027417">
    <property type="entry name" value="P-loop_NTPase"/>
</dbReference>
<dbReference type="SMART" id="SM00382">
    <property type="entry name" value="AAA"/>
    <property type="match status" value="1"/>
</dbReference>
<dbReference type="OrthoDB" id="4408248at2"/>
<dbReference type="GO" id="GO:0022857">
    <property type="term" value="F:transmembrane transporter activity"/>
    <property type="evidence" value="ECO:0007669"/>
    <property type="project" value="TreeGrafter"/>
</dbReference>
<keyword evidence="3" id="KW-0067">ATP-binding</keyword>
<dbReference type="CDD" id="cd03225">
    <property type="entry name" value="ABC_cobalt_CbiO_domain1"/>
    <property type="match status" value="1"/>
</dbReference>
<proteinExistence type="predicted"/>
<evidence type="ECO:0000313" key="6">
    <source>
        <dbReference type="Proteomes" id="UP000036426"/>
    </source>
</evidence>
<dbReference type="PATRIC" id="fig|754436.4.peg.3615"/>
<evidence type="ECO:0000259" key="4">
    <source>
        <dbReference type="PROSITE" id="PS50893"/>
    </source>
</evidence>
<dbReference type="InterPro" id="IPR015856">
    <property type="entry name" value="ABC_transpr_CbiO/EcfA_su"/>
</dbReference>